<dbReference type="Proteomes" id="UP001142055">
    <property type="component" value="Chromosome 3"/>
</dbReference>
<feature type="transmembrane region" description="Helical" evidence="1">
    <location>
        <begin position="7"/>
        <end position="25"/>
    </location>
</feature>
<keyword evidence="1" id="KW-1133">Transmembrane helix</keyword>
<accession>A0A9Q0M055</accession>
<evidence type="ECO:0000313" key="3">
    <source>
        <dbReference type="Proteomes" id="UP001142055"/>
    </source>
</evidence>
<keyword evidence="1" id="KW-0812">Transmembrane</keyword>
<evidence type="ECO:0000313" key="2">
    <source>
        <dbReference type="EMBL" id="KAJ6216484.1"/>
    </source>
</evidence>
<organism evidence="2 3">
    <name type="scientific">Blomia tropicalis</name>
    <name type="common">Mite</name>
    <dbReference type="NCBI Taxonomy" id="40697"/>
    <lineage>
        <taxon>Eukaryota</taxon>
        <taxon>Metazoa</taxon>
        <taxon>Ecdysozoa</taxon>
        <taxon>Arthropoda</taxon>
        <taxon>Chelicerata</taxon>
        <taxon>Arachnida</taxon>
        <taxon>Acari</taxon>
        <taxon>Acariformes</taxon>
        <taxon>Sarcoptiformes</taxon>
        <taxon>Astigmata</taxon>
        <taxon>Glycyphagoidea</taxon>
        <taxon>Echimyopodidae</taxon>
        <taxon>Blomia</taxon>
    </lineage>
</organism>
<name>A0A9Q0M055_BLOTA</name>
<evidence type="ECO:0000256" key="1">
    <source>
        <dbReference type="SAM" id="Phobius"/>
    </source>
</evidence>
<keyword evidence="1" id="KW-0472">Membrane</keyword>
<proteinExistence type="predicted"/>
<dbReference type="EMBL" id="JAPWDV010000003">
    <property type="protein sequence ID" value="KAJ6216484.1"/>
    <property type="molecule type" value="Genomic_DNA"/>
</dbReference>
<reference evidence="2" key="1">
    <citation type="submission" date="2022-12" db="EMBL/GenBank/DDBJ databases">
        <title>Genome assemblies of Blomia tropicalis.</title>
        <authorList>
            <person name="Cui Y."/>
        </authorList>
    </citation>
    <scope>NUCLEOTIDE SEQUENCE</scope>
    <source>
        <tissue evidence="2">Adult mites</tissue>
    </source>
</reference>
<feature type="transmembrane region" description="Helical" evidence="1">
    <location>
        <begin position="193"/>
        <end position="224"/>
    </location>
</feature>
<keyword evidence="3" id="KW-1185">Reference proteome</keyword>
<sequence>MERWQKRFIIQLVMTIMIIIIAATISTESNKTSINYRMIMDQTDNKNTVESRNIWITSDQDQVIFGFNIKTSLITKFKVLEPMLTERGLFRIMEPVTTGYYICEGKKKHTIFMSNDECKTVQWHDIVNGIILDHEWFSLMSHENVIQFNINLFDEAKIKTIGPYYVEDVNRFFCRTNESDIAQTSIPMLAYKLILVVMIMIILVIIVYFCWAINPVVVAICYIGTMRKLNECYMIEMNYQQIKRYQLNDIPVGSMVQSQPFWISMVCQCWIIILDETV</sequence>
<dbReference type="AlphaFoldDB" id="A0A9Q0M055"/>
<comment type="caution">
    <text evidence="2">The sequence shown here is derived from an EMBL/GenBank/DDBJ whole genome shotgun (WGS) entry which is preliminary data.</text>
</comment>
<gene>
    <name evidence="2" type="ORF">RDWZM_007641</name>
</gene>
<protein>
    <submittedName>
        <fullName evidence="2">Uncharacterized protein</fullName>
    </submittedName>
</protein>